<evidence type="ECO:0000259" key="6">
    <source>
        <dbReference type="Pfam" id="PF13976"/>
    </source>
</evidence>
<keyword evidence="3" id="KW-0175">Coiled coil</keyword>
<dbReference type="Pfam" id="PF07727">
    <property type="entry name" value="RVT_2"/>
    <property type="match status" value="1"/>
</dbReference>
<feature type="compositionally biased region" description="Polar residues" evidence="4">
    <location>
        <begin position="1173"/>
        <end position="1185"/>
    </location>
</feature>
<dbReference type="InterPro" id="IPR039537">
    <property type="entry name" value="Retrotran_Ty1/copia-like"/>
</dbReference>
<gene>
    <name evidence="7" type="ORF">Tci_055974</name>
</gene>
<evidence type="ECO:0000313" key="7">
    <source>
        <dbReference type="EMBL" id="GEU83996.1"/>
    </source>
</evidence>
<dbReference type="GO" id="GO:0046872">
    <property type="term" value="F:metal ion binding"/>
    <property type="evidence" value="ECO:0007669"/>
    <property type="project" value="UniProtKB-KW"/>
</dbReference>
<dbReference type="InterPro" id="IPR013103">
    <property type="entry name" value="RVT_2"/>
</dbReference>
<feature type="compositionally biased region" description="Basic and acidic residues" evidence="4">
    <location>
        <begin position="598"/>
        <end position="610"/>
    </location>
</feature>
<evidence type="ECO:0000256" key="3">
    <source>
        <dbReference type="SAM" id="Coils"/>
    </source>
</evidence>
<dbReference type="InterPro" id="IPR025724">
    <property type="entry name" value="GAG-pre-integrase_dom"/>
</dbReference>
<dbReference type="Pfam" id="PF13976">
    <property type="entry name" value="gag_pre-integrs"/>
    <property type="match status" value="1"/>
</dbReference>
<feature type="compositionally biased region" description="Basic and acidic residues" evidence="4">
    <location>
        <begin position="413"/>
        <end position="439"/>
    </location>
</feature>
<organism evidence="7">
    <name type="scientific">Tanacetum cinerariifolium</name>
    <name type="common">Dalmatian daisy</name>
    <name type="synonym">Chrysanthemum cinerariifolium</name>
    <dbReference type="NCBI Taxonomy" id="118510"/>
    <lineage>
        <taxon>Eukaryota</taxon>
        <taxon>Viridiplantae</taxon>
        <taxon>Streptophyta</taxon>
        <taxon>Embryophyta</taxon>
        <taxon>Tracheophyta</taxon>
        <taxon>Spermatophyta</taxon>
        <taxon>Magnoliopsida</taxon>
        <taxon>eudicotyledons</taxon>
        <taxon>Gunneridae</taxon>
        <taxon>Pentapetalae</taxon>
        <taxon>asterids</taxon>
        <taxon>campanulids</taxon>
        <taxon>Asterales</taxon>
        <taxon>Asteraceae</taxon>
        <taxon>Asteroideae</taxon>
        <taxon>Anthemideae</taxon>
        <taxon>Anthemidinae</taxon>
        <taxon>Tanacetum</taxon>
    </lineage>
</organism>
<comment type="caution">
    <text evidence="7">The sequence shown here is derived from an EMBL/GenBank/DDBJ whole genome shotgun (WGS) entry which is preliminary data.</text>
</comment>
<name>A0A6L2NCM3_TANCI</name>
<protein>
    <submittedName>
        <fullName evidence="7">Uncharacterized protein</fullName>
    </submittedName>
</protein>
<feature type="region of interest" description="Disordered" evidence="4">
    <location>
        <begin position="1154"/>
        <end position="1195"/>
    </location>
</feature>
<feature type="domain" description="Reverse transcriptase Ty1/copia-type" evidence="5">
    <location>
        <begin position="141"/>
        <end position="270"/>
    </location>
</feature>
<feature type="compositionally biased region" description="Pro residues" evidence="4">
    <location>
        <begin position="614"/>
        <end position="623"/>
    </location>
</feature>
<accession>A0A6L2NCM3</accession>
<dbReference type="EMBL" id="BKCJ010008795">
    <property type="protein sequence ID" value="GEU83996.1"/>
    <property type="molecule type" value="Genomic_DNA"/>
</dbReference>
<dbReference type="GO" id="GO:0003676">
    <property type="term" value="F:nucleic acid binding"/>
    <property type="evidence" value="ECO:0007669"/>
    <property type="project" value="InterPro"/>
</dbReference>
<dbReference type="InterPro" id="IPR036397">
    <property type="entry name" value="RNaseH_sf"/>
</dbReference>
<keyword evidence="1" id="KW-0479">Metal-binding</keyword>
<evidence type="ECO:0000256" key="1">
    <source>
        <dbReference type="ARBA" id="ARBA00022723"/>
    </source>
</evidence>
<dbReference type="Pfam" id="PF14223">
    <property type="entry name" value="Retrotran_gag_2"/>
    <property type="match status" value="1"/>
</dbReference>
<feature type="compositionally biased region" description="Basic and acidic residues" evidence="4">
    <location>
        <begin position="573"/>
        <end position="588"/>
    </location>
</feature>
<dbReference type="Gene3D" id="3.30.420.10">
    <property type="entry name" value="Ribonuclease H-like superfamily/Ribonuclease H"/>
    <property type="match status" value="1"/>
</dbReference>
<dbReference type="PANTHER" id="PTHR42648">
    <property type="entry name" value="TRANSPOSASE, PUTATIVE-RELATED"/>
    <property type="match status" value="1"/>
</dbReference>
<feature type="compositionally biased region" description="Basic residues" evidence="4">
    <location>
        <begin position="1186"/>
        <end position="1195"/>
    </location>
</feature>
<evidence type="ECO:0000256" key="2">
    <source>
        <dbReference type="ARBA" id="ARBA00022801"/>
    </source>
</evidence>
<feature type="region of interest" description="Disordered" evidence="4">
    <location>
        <begin position="1032"/>
        <end position="1060"/>
    </location>
</feature>
<evidence type="ECO:0000259" key="5">
    <source>
        <dbReference type="Pfam" id="PF07727"/>
    </source>
</evidence>
<dbReference type="PANTHER" id="PTHR42648:SF32">
    <property type="entry name" value="RIBONUCLEASE H-LIKE DOMAIN, GAG-PRE-INTEGRASE DOMAIN PROTEIN-RELATED"/>
    <property type="match status" value="1"/>
</dbReference>
<evidence type="ECO:0000256" key="4">
    <source>
        <dbReference type="SAM" id="MobiDB-lite"/>
    </source>
</evidence>
<dbReference type="GO" id="GO:0016787">
    <property type="term" value="F:hydrolase activity"/>
    <property type="evidence" value="ECO:0007669"/>
    <property type="project" value="UniProtKB-KW"/>
</dbReference>
<feature type="region of interest" description="Disordered" evidence="4">
    <location>
        <begin position="363"/>
        <end position="445"/>
    </location>
</feature>
<keyword evidence="2" id="KW-0378">Hydrolase</keyword>
<feature type="domain" description="GAG-pre-integrase" evidence="6">
    <location>
        <begin position="1259"/>
        <end position="1314"/>
    </location>
</feature>
<feature type="compositionally biased region" description="Low complexity" evidence="4">
    <location>
        <begin position="1154"/>
        <end position="1169"/>
    </location>
</feature>
<reference evidence="7" key="1">
    <citation type="journal article" date="2019" name="Sci. Rep.">
        <title>Draft genome of Tanacetum cinerariifolium, the natural source of mosquito coil.</title>
        <authorList>
            <person name="Yamashiro T."/>
            <person name="Shiraishi A."/>
            <person name="Satake H."/>
            <person name="Nakayama K."/>
        </authorList>
    </citation>
    <scope>NUCLEOTIDE SEQUENCE</scope>
</reference>
<sequence length="1388" mass="157221">MEPIWYLDSICSSSLTGIKSYLHKCVEQPGPKVHKASIDEIRIYDSSRYPPDKFLYEDDPSRQYQVNSEFSYYIIPHGCSLTELTQENHVPEVIALNEQEIPHTEEVEGILTRSMAAKLIVALASEYLFADFLSKIDLRRNKVWTFVPLHYGKIAIGSEWVFKNKKDEHGIITKNKARLVAQGYSQEEGIDYDKTFAPVARIEAIRIFLSFSTYMNFIILQMDVKSSFLNGKLKEEVYVKQPPRFKSSEFPDYVCKLDKALYGQKQAPRECSSVKTAKVPPNSLGPDLASKPVNETLYRGIIRSVTGTEYTQDEKFRSLPNVMSNLNFTKDSSKVTAIELTALMIAINNLEFLVSSLPFSEKKKKTTSQTVYKPKPKTQGPEASRTLPQKRNQFKPKKTPVVPANKTPPTEEVPTKDSKKTQEIKTTPKDLEGNKHPTDKGLPSTVLDGSFGSYAEYQVDQTQSTRFKEQHVEAATLYADLKCSLKDFINTSFTKYKNINAALRKFHQILNFFKTDHNTGLRRIFKNLKEVQDSVKEDPAQNKKVLEAFEAYTNNFTNLTKLLTLGENFAHTATEEHPSHNEGEKADMDTEEPINKQPIKEPEVKKREDTNQSSPPPVAPPEAPQMVSSVKLPILKKAGNNVKVPLVTAHQILPRIRKRKAKRTMLMAILDEHLARFHGIKDAKTLWAAIKTRFGSNVESQKMQKNVLKQQFEVFSVSNSEGLDKRYDRFQRLLSLLKIHGAGVSTEDANQKFLRYLLSAWSNISLIMRNKPDRDNLDIDDLYNNLKFYEADIKGSSRSSSNSQNMAFISVESTSTTNELNAAYSVSTATCHSSQARGSSSYADELMFSFFANQSSSLQLDNEDLEQIDQDDLEEMDLKWQVAMLSMRVKRFYKKTGRKLELNGNKGRDAWNAGYRRRDNGKRPAREEDERALAVQEGLGTYDWSYQLEEEATNFALMAFTSNPSSSLSLNSKEKKEDLKAKLENFETLSQNLTKLLNSQISAKVKTVLGYDNQFDEKEVLDVKEDEVTETVFDNRSSDKENSPANDRFKKEKTKEVTTSAPPIQEWDIDSDNDNVFRPKHILAKINFFKAGESVKLVKSDRMAKKSVLPNNVGKGTGHRESRPVWNNVQRINHQNKFAPTTVFTRSGRIPVSAAKPKAATSTSTAKPVNTARPKQSVNFSNSRSTFRKSHSPTRRAVPRAILMTKVIGTGHPQQALKNKAIVDSGCSRHITGNKAYLADYQEVNNEGFIAFGSSKGKITGKASINESNLWHVKLGHVNFKTMNKLMKGNLVRGLPLKIFENDHICVACQKGKQHKATCKTKLVSSISQLLQMLYMDLFGPTSVMSINYKKYYLVVTNDFSRFRWVFFLATKDESSKVLKPFITAIEN</sequence>
<feature type="compositionally biased region" description="Basic and acidic residues" evidence="4">
    <location>
        <begin position="1036"/>
        <end position="1056"/>
    </location>
</feature>
<feature type="coiled-coil region" evidence="3">
    <location>
        <begin position="969"/>
        <end position="996"/>
    </location>
</feature>
<feature type="region of interest" description="Disordered" evidence="4">
    <location>
        <begin position="573"/>
        <end position="625"/>
    </location>
</feature>
<proteinExistence type="predicted"/>